<dbReference type="OMA" id="ACEAPSD"/>
<feature type="domain" description="EGF-like" evidence="3">
    <location>
        <begin position="16"/>
        <end position="53"/>
    </location>
</feature>
<dbReference type="PROSITE" id="PS00022">
    <property type="entry name" value="EGF_1"/>
    <property type="match status" value="1"/>
</dbReference>
<reference evidence="4" key="2">
    <citation type="submission" date="2024-04" db="UniProtKB">
        <authorList>
            <consortium name="Ensembl"/>
        </authorList>
    </citation>
    <scope>IDENTIFICATION</scope>
</reference>
<dbReference type="Bgee" id="ENSGACG00000017725">
    <property type="expression patterns" value="Expressed in pharyngeal gill and 3 other cell types or tissues"/>
</dbReference>
<evidence type="ECO:0000256" key="1">
    <source>
        <dbReference type="PROSITE-ProRule" id="PRU00076"/>
    </source>
</evidence>
<dbReference type="Gene3D" id="2.10.25.10">
    <property type="entry name" value="Laminin"/>
    <property type="match status" value="1"/>
</dbReference>
<organism evidence="4">
    <name type="scientific">Gasterosteus aculeatus</name>
    <name type="common">Three-spined stickleback</name>
    <dbReference type="NCBI Taxonomy" id="69293"/>
    <lineage>
        <taxon>Eukaryota</taxon>
        <taxon>Metazoa</taxon>
        <taxon>Chordata</taxon>
        <taxon>Craniata</taxon>
        <taxon>Vertebrata</taxon>
        <taxon>Euteleostomi</taxon>
        <taxon>Actinopterygii</taxon>
        <taxon>Neopterygii</taxon>
        <taxon>Teleostei</taxon>
        <taxon>Neoteleostei</taxon>
        <taxon>Acanthomorphata</taxon>
        <taxon>Eupercaria</taxon>
        <taxon>Perciformes</taxon>
        <taxon>Cottioidei</taxon>
        <taxon>Gasterosteales</taxon>
        <taxon>Gasterosteidae</taxon>
        <taxon>Gasterosteus</taxon>
    </lineage>
</organism>
<comment type="caution">
    <text evidence="1">Lacks conserved residue(s) required for the propagation of feature annotation.</text>
</comment>
<keyword evidence="2" id="KW-1133">Transmembrane helix</keyword>
<dbReference type="InParanoid" id="G3Q0M7"/>
<accession>G3Q0M7</accession>
<dbReference type="PROSITE" id="PS01186">
    <property type="entry name" value="EGF_2"/>
    <property type="match status" value="1"/>
</dbReference>
<proteinExistence type="predicted"/>
<dbReference type="PROSITE" id="PS50026">
    <property type="entry name" value="EGF_3"/>
    <property type="match status" value="1"/>
</dbReference>
<protein>
    <recommendedName>
        <fullName evidence="3">EGF-like domain-containing protein</fullName>
    </recommendedName>
</protein>
<keyword evidence="2" id="KW-0472">Membrane</keyword>
<dbReference type="STRING" id="69293.ENSGACP00000023422"/>
<name>G3Q0M7_GASAC</name>
<dbReference type="SUPFAM" id="SSF57196">
    <property type="entry name" value="EGF/Laminin"/>
    <property type="match status" value="1"/>
</dbReference>
<evidence type="ECO:0000313" key="4">
    <source>
        <dbReference type="Ensembl" id="ENSGACP00000023422.1"/>
    </source>
</evidence>
<dbReference type="eggNOG" id="ENOG502SZHG">
    <property type="taxonomic scope" value="Eukaryota"/>
</dbReference>
<dbReference type="AlphaFoldDB" id="G3Q0M7"/>
<keyword evidence="1" id="KW-0245">EGF-like domain</keyword>
<sequence length="107" mass="11416">MATPLPPPQHGGIDHNLPTCGDTQCSSHGTCVPSMDGGLVCDCNLGYQGETCDDTVNGSLSLPLTLSVLAVIIGILIVAVILAKLRRKQKKRNRKHLEEKHGYDIVA</sequence>
<keyword evidence="2" id="KW-0812">Transmembrane</keyword>
<reference evidence="4" key="1">
    <citation type="submission" date="2006-01" db="EMBL/GenBank/DDBJ databases">
        <authorList>
            <person name="Lindblad-Toh K."/>
            <person name="Mauceli E."/>
            <person name="Grabherr M."/>
            <person name="Chang J.L."/>
            <person name="Lander E.S."/>
        </authorList>
    </citation>
    <scope>NUCLEOTIDE SEQUENCE [LARGE SCALE GENOMIC DNA]</scope>
</reference>
<dbReference type="Pfam" id="PF23106">
    <property type="entry name" value="EGF_Teneurin"/>
    <property type="match status" value="1"/>
</dbReference>
<evidence type="ECO:0000259" key="3">
    <source>
        <dbReference type="PROSITE" id="PS50026"/>
    </source>
</evidence>
<feature type="transmembrane region" description="Helical" evidence="2">
    <location>
        <begin position="64"/>
        <end position="85"/>
    </location>
</feature>
<evidence type="ECO:0000256" key="2">
    <source>
        <dbReference type="SAM" id="Phobius"/>
    </source>
</evidence>
<keyword evidence="1" id="KW-1015">Disulfide bond</keyword>
<feature type="disulfide bond" evidence="1">
    <location>
        <begin position="43"/>
        <end position="52"/>
    </location>
</feature>
<dbReference type="InterPro" id="IPR000742">
    <property type="entry name" value="EGF"/>
</dbReference>
<dbReference type="Ensembl" id="ENSGACT00000023468.1">
    <property type="protein sequence ID" value="ENSGACP00000023422.1"/>
    <property type="gene ID" value="ENSGACG00000017725.1"/>
</dbReference>